<accession>A2EN86</accession>
<protein>
    <submittedName>
        <fullName evidence="1">Uncharacterized protein</fullName>
    </submittedName>
</protein>
<dbReference type="EMBL" id="DS113437">
    <property type="protein sequence ID" value="EAY05923.1"/>
    <property type="molecule type" value="Genomic_DNA"/>
</dbReference>
<evidence type="ECO:0000313" key="1">
    <source>
        <dbReference type="EMBL" id="EAY05923.1"/>
    </source>
</evidence>
<dbReference type="Proteomes" id="UP000001542">
    <property type="component" value="Unassembled WGS sequence"/>
</dbReference>
<name>A2EN86_TRIV3</name>
<sequence>MADGSLLDYLVNNGEGEQIWCQTLQVLTFFPCESNKMNILFKKILNKRSLTYNDRYLVYAVTKVKTQRLVSNSKDTLDAFNKLKMLNEQSKATMKSFWDKASCQSGFLTKFKGAPGRIM</sequence>
<keyword evidence="2" id="KW-1185">Reference proteome</keyword>
<reference evidence="1" key="2">
    <citation type="journal article" date="2007" name="Science">
        <title>Draft genome sequence of the sexually transmitted pathogen Trichomonas vaginalis.</title>
        <authorList>
            <person name="Carlton J.M."/>
            <person name="Hirt R.P."/>
            <person name="Silva J.C."/>
            <person name="Delcher A.L."/>
            <person name="Schatz M."/>
            <person name="Zhao Q."/>
            <person name="Wortman J.R."/>
            <person name="Bidwell S.L."/>
            <person name="Alsmark U.C.M."/>
            <person name="Besteiro S."/>
            <person name="Sicheritz-Ponten T."/>
            <person name="Noel C.J."/>
            <person name="Dacks J.B."/>
            <person name="Foster P.G."/>
            <person name="Simillion C."/>
            <person name="Van de Peer Y."/>
            <person name="Miranda-Saavedra D."/>
            <person name="Barton G.J."/>
            <person name="Westrop G.D."/>
            <person name="Mueller S."/>
            <person name="Dessi D."/>
            <person name="Fiori P.L."/>
            <person name="Ren Q."/>
            <person name="Paulsen I."/>
            <person name="Zhang H."/>
            <person name="Bastida-Corcuera F.D."/>
            <person name="Simoes-Barbosa A."/>
            <person name="Brown M.T."/>
            <person name="Hayes R.D."/>
            <person name="Mukherjee M."/>
            <person name="Okumura C.Y."/>
            <person name="Schneider R."/>
            <person name="Smith A.J."/>
            <person name="Vanacova S."/>
            <person name="Villalvazo M."/>
            <person name="Haas B.J."/>
            <person name="Pertea M."/>
            <person name="Feldblyum T.V."/>
            <person name="Utterback T.R."/>
            <person name="Shu C.L."/>
            <person name="Osoegawa K."/>
            <person name="de Jong P.J."/>
            <person name="Hrdy I."/>
            <person name="Horvathova L."/>
            <person name="Zubacova Z."/>
            <person name="Dolezal P."/>
            <person name="Malik S.B."/>
            <person name="Logsdon J.M. Jr."/>
            <person name="Henze K."/>
            <person name="Gupta A."/>
            <person name="Wang C.C."/>
            <person name="Dunne R.L."/>
            <person name="Upcroft J.A."/>
            <person name="Upcroft P."/>
            <person name="White O."/>
            <person name="Salzberg S.L."/>
            <person name="Tang P."/>
            <person name="Chiu C.-H."/>
            <person name="Lee Y.-S."/>
            <person name="Embley T.M."/>
            <person name="Coombs G.H."/>
            <person name="Mottram J.C."/>
            <person name="Tachezy J."/>
            <person name="Fraser-Liggett C.M."/>
            <person name="Johnson P.J."/>
        </authorList>
    </citation>
    <scope>NUCLEOTIDE SEQUENCE [LARGE SCALE GENOMIC DNA]</scope>
    <source>
        <strain evidence="1">G3</strain>
    </source>
</reference>
<proteinExistence type="predicted"/>
<dbReference type="VEuPathDB" id="TrichDB:TVAG_353640"/>
<reference evidence="1" key="1">
    <citation type="submission" date="2006-10" db="EMBL/GenBank/DDBJ databases">
        <authorList>
            <person name="Amadeo P."/>
            <person name="Zhao Q."/>
            <person name="Wortman J."/>
            <person name="Fraser-Liggett C."/>
            <person name="Carlton J."/>
        </authorList>
    </citation>
    <scope>NUCLEOTIDE SEQUENCE</scope>
    <source>
        <strain evidence="1">G3</strain>
    </source>
</reference>
<gene>
    <name evidence="1" type="ORF">TVAG_353640</name>
</gene>
<dbReference type="InParanoid" id="A2EN86"/>
<evidence type="ECO:0000313" key="2">
    <source>
        <dbReference type="Proteomes" id="UP000001542"/>
    </source>
</evidence>
<organism evidence="1 2">
    <name type="scientific">Trichomonas vaginalis (strain ATCC PRA-98 / G3)</name>
    <dbReference type="NCBI Taxonomy" id="412133"/>
    <lineage>
        <taxon>Eukaryota</taxon>
        <taxon>Metamonada</taxon>
        <taxon>Parabasalia</taxon>
        <taxon>Trichomonadida</taxon>
        <taxon>Trichomonadidae</taxon>
        <taxon>Trichomonas</taxon>
    </lineage>
</organism>
<dbReference type="AlphaFoldDB" id="A2EN86"/>